<comment type="caution">
    <text evidence="3">The sequence shown here is derived from an EMBL/GenBank/DDBJ whole genome shotgun (WGS) entry which is preliminary data.</text>
</comment>
<feature type="transmembrane region" description="Helical" evidence="2">
    <location>
        <begin position="83"/>
        <end position="103"/>
    </location>
</feature>
<protein>
    <recommendedName>
        <fullName evidence="5">DUF4383 domain-containing protein</fullName>
    </recommendedName>
</protein>
<keyword evidence="2" id="KW-1133">Transmembrane helix</keyword>
<dbReference type="Proteomes" id="UP001500755">
    <property type="component" value="Unassembled WGS sequence"/>
</dbReference>
<keyword evidence="4" id="KW-1185">Reference proteome</keyword>
<evidence type="ECO:0008006" key="5">
    <source>
        <dbReference type="Google" id="ProtNLM"/>
    </source>
</evidence>
<dbReference type="EMBL" id="BAAANO010000034">
    <property type="protein sequence ID" value="GAA2014223.1"/>
    <property type="molecule type" value="Genomic_DNA"/>
</dbReference>
<feature type="region of interest" description="Disordered" evidence="1">
    <location>
        <begin position="146"/>
        <end position="190"/>
    </location>
</feature>
<proteinExistence type="predicted"/>
<feature type="transmembrane region" description="Helical" evidence="2">
    <location>
        <begin position="115"/>
        <end position="133"/>
    </location>
</feature>
<feature type="compositionally biased region" description="Low complexity" evidence="1">
    <location>
        <begin position="156"/>
        <end position="167"/>
    </location>
</feature>
<keyword evidence="2" id="KW-0812">Transmembrane</keyword>
<evidence type="ECO:0000313" key="4">
    <source>
        <dbReference type="Proteomes" id="UP001500755"/>
    </source>
</evidence>
<evidence type="ECO:0000256" key="1">
    <source>
        <dbReference type="SAM" id="MobiDB-lite"/>
    </source>
</evidence>
<organism evidence="3 4">
    <name type="scientific">Brevibacterium samyangense</name>
    <dbReference type="NCBI Taxonomy" id="366888"/>
    <lineage>
        <taxon>Bacteria</taxon>
        <taxon>Bacillati</taxon>
        <taxon>Actinomycetota</taxon>
        <taxon>Actinomycetes</taxon>
        <taxon>Micrococcales</taxon>
        <taxon>Brevibacteriaceae</taxon>
        <taxon>Brevibacterium</taxon>
    </lineage>
</organism>
<evidence type="ECO:0000256" key="2">
    <source>
        <dbReference type="SAM" id="Phobius"/>
    </source>
</evidence>
<dbReference type="Pfam" id="PF14325">
    <property type="entry name" value="DUF4383"/>
    <property type="match status" value="1"/>
</dbReference>
<sequence>MKYRTSARQIVTLVVSLVFLAVGILGFLPGVTADRHTLHLAGPHSEAMLFGLFQVSVLHNAVHLLFGAVGLIAAQNSTCSRAFLFWGGIVYAVLLLYGIFVPHDSPANFVPLNAADNWLHAVLAIGMIALAFVPGTEQQPLGAEACNAFGNDPEAGTGRPTGTGPLTAEDVEKGRPSSSGGRGPSGDMDT</sequence>
<evidence type="ECO:0000313" key="3">
    <source>
        <dbReference type="EMBL" id="GAA2014223.1"/>
    </source>
</evidence>
<reference evidence="3 4" key="1">
    <citation type="journal article" date="2019" name="Int. J. Syst. Evol. Microbiol.">
        <title>The Global Catalogue of Microorganisms (GCM) 10K type strain sequencing project: providing services to taxonomists for standard genome sequencing and annotation.</title>
        <authorList>
            <consortium name="The Broad Institute Genomics Platform"/>
            <consortium name="The Broad Institute Genome Sequencing Center for Infectious Disease"/>
            <person name="Wu L."/>
            <person name="Ma J."/>
        </authorList>
    </citation>
    <scope>NUCLEOTIDE SEQUENCE [LARGE SCALE GENOMIC DNA]</scope>
    <source>
        <strain evidence="3 4">JCM 14546</strain>
    </source>
</reference>
<keyword evidence="2" id="KW-0472">Membrane</keyword>
<feature type="transmembrane region" description="Helical" evidence="2">
    <location>
        <begin position="49"/>
        <end position="71"/>
    </location>
</feature>
<name>A0ABN2TM98_9MICO</name>
<accession>A0ABN2TM98</accession>
<dbReference type="RefSeq" id="WP_344310611.1">
    <property type="nucleotide sequence ID" value="NZ_BAAANO010000034.1"/>
</dbReference>
<gene>
    <name evidence="3" type="ORF">GCM10009755_27420</name>
</gene>